<dbReference type="InterPro" id="IPR004358">
    <property type="entry name" value="Sig_transdc_His_kin-like_C"/>
</dbReference>
<evidence type="ECO:0000256" key="15">
    <source>
        <dbReference type="ARBA" id="ARBA00074306"/>
    </source>
</evidence>
<comment type="subcellular location">
    <subcellularLocation>
        <location evidence="2">Membrane</location>
    </subcellularLocation>
</comment>
<keyword evidence="8" id="KW-0547">Nucleotide-binding</keyword>
<comment type="similarity">
    <text evidence="3">In the N-terminal section; belongs to the phytochrome family.</text>
</comment>
<sequence length="894" mass="101956">MQDSFYRSVLENSPMGYSYHRTIVDKDGNPCDYEFLDANSAFEIFTGLKVEHVIGRRATEVLPQLRDGEFDWISYFGNISLSGEKGQIEQYSRPLKKWYRVNVYVPEKGYFITHFIDITQEMTRLVELDRFFSVNLDLLCIADIEGNFLKVNKAWESILGYTAEELGQKKFLDFVHPDDIEKTLEAMSKLYSQEQVLNFVNRYRCKDNSYRYIEWRSQPYGNLIYAAARDITKRIDYEKNLEYWHNLLQYIIQYAPNAIAVYDKEMRYLYVSDRYIDDYGLWGRDIIGKNHYEITQEASEKWRDIHRRALAGEVVHSEEDQFQKSDGSVEYTRWECRPWYGLKGQIGGIILYTEVITERKKTEEALIKAKEQAESANIAKSQFLANMSHEIRTPLNGILGFLDLLQESGLNAEQKEYMTFINSASETLLNVINDILNISKIELGVLELDDIEYNLRMAVESAVLPFSIKAYKQGLNLNLLVKSDIPQMVKGDPSRLKQALTILMSNAIKFTEAGDIYVEAGLNSKNDENVEILFKVRDTGIGMSTETINKLFKPFSQGDTSSTRKYGGVGLGLSICKTIVEMMGGEIGVASVEGEGSTFYFTVVLKEAKNAELQDLPDYSILQGKSILIVDDVSANREIAKFYLEEVGCMVHEAASASEAFSKLIRNDLTAKYHAILADNHMPEMDGHELATALKVIPSTKKIPLILVTSVASIGEAKKAKENGFAGFLTKPYKRSELLECLTMVIGAEKKSKRDKELFITRHTVEEAKYAKRLKILLVEDDRINMEYFAKVLKQKNLHCDIAENGFLALQAHEQNKYDIIFMDCQMPGMDGYEATKRIRDKEGIKNHTPIVAITAYAMAGDSIKCMEAGMDDYLSKPVNVQQIMAMIDKYCTE</sequence>
<keyword evidence="23" id="KW-1185">Reference proteome</keyword>
<evidence type="ECO:0000259" key="21">
    <source>
        <dbReference type="PROSITE" id="PS50113"/>
    </source>
</evidence>
<dbReference type="InterPro" id="IPR013655">
    <property type="entry name" value="PAS_fold_3"/>
</dbReference>
<keyword evidence="13" id="KW-0131">Cell cycle</keyword>
<dbReference type="GO" id="GO:0016020">
    <property type="term" value="C:membrane"/>
    <property type="evidence" value="ECO:0007669"/>
    <property type="project" value="UniProtKB-SubCell"/>
</dbReference>
<dbReference type="InterPro" id="IPR001610">
    <property type="entry name" value="PAC"/>
</dbReference>
<evidence type="ECO:0000256" key="17">
    <source>
        <dbReference type="SAM" id="Coils"/>
    </source>
</evidence>
<gene>
    <name evidence="22" type="ORF">FTV88_2290</name>
</gene>
<feature type="modified residue" description="4-aspartylphosphate" evidence="16">
    <location>
        <position position="824"/>
    </location>
</feature>
<dbReference type="EMBL" id="CP045875">
    <property type="protein sequence ID" value="QGG48388.1"/>
    <property type="molecule type" value="Genomic_DNA"/>
</dbReference>
<dbReference type="SMART" id="SM00091">
    <property type="entry name" value="PAS"/>
    <property type="match status" value="3"/>
</dbReference>
<evidence type="ECO:0000259" key="19">
    <source>
        <dbReference type="PROSITE" id="PS50110"/>
    </source>
</evidence>
<keyword evidence="10" id="KW-0067">ATP-binding</keyword>
<dbReference type="InterPro" id="IPR036890">
    <property type="entry name" value="HATPase_C_sf"/>
</dbReference>
<evidence type="ECO:0000259" key="20">
    <source>
        <dbReference type="PROSITE" id="PS50112"/>
    </source>
</evidence>
<name>A0A5Q2N052_9FIRM</name>
<dbReference type="Gene3D" id="3.30.450.20">
    <property type="entry name" value="PAS domain"/>
    <property type="match status" value="3"/>
</dbReference>
<evidence type="ECO:0000256" key="7">
    <source>
        <dbReference type="ARBA" id="ARBA00022679"/>
    </source>
</evidence>
<keyword evidence="7" id="KW-0808">Transferase</keyword>
<protein>
    <recommendedName>
        <fullName evidence="15">Circadian input-output histidine kinase CikA</fullName>
        <ecNumber evidence="4">2.7.13.3</ecNumber>
    </recommendedName>
    <alternativeName>
        <fullName evidence="5">Stage 0 sporulation protein A homolog</fullName>
    </alternativeName>
</protein>
<dbReference type="Gene3D" id="1.10.287.130">
    <property type="match status" value="1"/>
</dbReference>
<dbReference type="CDD" id="cd00082">
    <property type="entry name" value="HisKA"/>
    <property type="match status" value="1"/>
</dbReference>
<evidence type="ECO:0000256" key="10">
    <source>
        <dbReference type="ARBA" id="ARBA00022840"/>
    </source>
</evidence>
<dbReference type="InterPro" id="IPR005467">
    <property type="entry name" value="His_kinase_dom"/>
</dbReference>
<dbReference type="EC" id="2.7.13.3" evidence="4"/>
<evidence type="ECO:0000256" key="14">
    <source>
        <dbReference type="ARBA" id="ARBA00024867"/>
    </source>
</evidence>
<evidence type="ECO:0000313" key="23">
    <source>
        <dbReference type="Proteomes" id="UP000366051"/>
    </source>
</evidence>
<dbReference type="SUPFAM" id="SSF55874">
    <property type="entry name" value="ATPase domain of HSP90 chaperone/DNA topoisomerase II/histidine kinase"/>
    <property type="match status" value="1"/>
</dbReference>
<dbReference type="InterPro" id="IPR036097">
    <property type="entry name" value="HisK_dim/P_sf"/>
</dbReference>
<dbReference type="PROSITE" id="PS50112">
    <property type="entry name" value="PAS"/>
    <property type="match status" value="1"/>
</dbReference>
<evidence type="ECO:0000313" key="22">
    <source>
        <dbReference type="EMBL" id="QGG48388.1"/>
    </source>
</evidence>
<dbReference type="PROSITE" id="PS50113">
    <property type="entry name" value="PAC"/>
    <property type="match status" value="1"/>
</dbReference>
<dbReference type="PROSITE" id="PS50109">
    <property type="entry name" value="HIS_KIN"/>
    <property type="match status" value="1"/>
</dbReference>
<dbReference type="InterPro" id="IPR003594">
    <property type="entry name" value="HATPase_dom"/>
</dbReference>
<evidence type="ECO:0000256" key="9">
    <source>
        <dbReference type="ARBA" id="ARBA00022777"/>
    </source>
</evidence>
<dbReference type="InterPro" id="IPR000014">
    <property type="entry name" value="PAS"/>
</dbReference>
<dbReference type="PROSITE" id="PS50110">
    <property type="entry name" value="RESPONSE_REGULATORY"/>
    <property type="match status" value="2"/>
</dbReference>
<dbReference type="FunFam" id="1.10.287.130:FF:000038">
    <property type="entry name" value="Sensory transduction histidine kinase"/>
    <property type="match status" value="1"/>
</dbReference>
<dbReference type="FunFam" id="3.30.565.10:FF:000010">
    <property type="entry name" value="Sensor histidine kinase RcsC"/>
    <property type="match status" value="1"/>
</dbReference>
<feature type="domain" description="PAC" evidence="21">
    <location>
        <begin position="316"/>
        <end position="368"/>
    </location>
</feature>
<keyword evidence="17" id="KW-0175">Coiled coil</keyword>
<dbReference type="PANTHER" id="PTHR45339">
    <property type="entry name" value="HYBRID SIGNAL TRANSDUCTION HISTIDINE KINASE J"/>
    <property type="match status" value="1"/>
</dbReference>
<dbReference type="CDD" id="cd16922">
    <property type="entry name" value="HATPase_EvgS-ArcB-TorS-like"/>
    <property type="match status" value="1"/>
</dbReference>
<dbReference type="SUPFAM" id="SSF52172">
    <property type="entry name" value="CheY-like"/>
    <property type="match status" value="2"/>
</dbReference>
<keyword evidence="6 16" id="KW-0597">Phosphoprotein</keyword>
<dbReference type="PANTHER" id="PTHR45339:SF5">
    <property type="entry name" value="HISTIDINE KINASE"/>
    <property type="match status" value="1"/>
</dbReference>
<dbReference type="RefSeq" id="WP_153725574.1">
    <property type="nucleotide sequence ID" value="NZ_CP045875.1"/>
</dbReference>
<dbReference type="InterPro" id="IPR035965">
    <property type="entry name" value="PAS-like_dom_sf"/>
</dbReference>
<evidence type="ECO:0000256" key="11">
    <source>
        <dbReference type="ARBA" id="ARBA00023012"/>
    </source>
</evidence>
<reference evidence="23" key="1">
    <citation type="submission" date="2019-11" db="EMBL/GenBank/DDBJ databases">
        <title>Genome sequence of Heliorestis convoluta strain HH, an alkaliphilic and minimalistic phototrophic bacterium from a soda lake in Egypt.</title>
        <authorList>
            <person name="Dewey E.D."/>
            <person name="Stokes L.M."/>
            <person name="Burchell B.M."/>
            <person name="Shaffer K.N."/>
            <person name="Huntington A.M."/>
            <person name="Baker J.M."/>
            <person name="Nadendla S."/>
            <person name="Giglio M.G."/>
            <person name="Touchman J.W."/>
            <person name="Blankenship R.E."/>
            <person name="Madigan M.T."/>
            <person name="Sattley W.M."/>
        </authorList>
    </citation>
    <scope>NUCLEOTIDE SEQUENCE [LARGE SCALE GENOMIC DNA]</scope>
    <source>
        <strain evidence="23">HH</strain>
    </source>
</reference>
<dbReference type="AlphaFoldDB" id="A0A5Q2N052"/>
<evidence type="ECO:0000256" key="1">
    <source>
        <dbReference type="ARBA" id="ARBA00000085"/>
    </source>
</evidence>
<comment type="catalytic activity">
    <reaction evidence="1">
        <text>ATP + protein L-histidine = ADP + protein N-phospho-L-histidine.</text>
        <dbReference type="EC" id="2.7.13.3"/>
    </reaction>
</comment>
<dbReference type="SUPFAM" id="SSF47384">
    <property type="entry name" value="Homodimeric domain of signal transducing histidine kinase"/>
    <property type="match status" value="1"/>
</dbReference>
<dbReference type="Pfam" id="PF00072">
    <property type="entry name" value="Response_reg"/>
    <property type="match status" value="2"/>
</dbReference>
<evidence type="ECO:0000256" key="4">
    <source>
        <dbReference type="ARBA" id="ARBA00012438"/>
    </source>
</evidence>
<organism evidence="22 23">
    <name type="scientific">Heliorestis convoluta</name>
    <dbReference type="NCBI Taxonomy" id="356322"/>
    <lineage>
        <taxon>Bacteria</taxon>
        <taxon>Bacillati</taxon>
        <taxon>Bacillota</taxon>
        <taxon>Clostridia</taxon>
        <taxon>Eubacteriales</taxon>
        <taxon>Heliobacteriaceae</taxon>
        <taxon>Heliorestis</taxon>
    </lineage>
</organism>
<evidence type="ECO:0000256" key="12">
    <source>
        <dbReference type="ARBA" id="ARBA00023136"/>
    </source>
</evidence>
<dbReference type="CDD" id="cd17546">
    <property type="entry name" value="REC_hyHK_CKI1_RcsC-like"/>
    <property type="match status" value="1"/>
</dbReference>
<evidence type="ECO:0000256" key="16">
    <source>
        <dbReference type="PROSITE-ProRule" id="PRU00169"/>
    </source>
</evidence>
<keyword evidence="9 22" id="KW-0418">Kinase</keyword>
<feature type="domain" description="Response regulatory" evidence="19">
    <location>
        <begin position="775"/>
        <end position="892"/>
    </location>
</feature>
<dbReference type="Pfam" id="PF13188">
    <property type="entry name" value="PAS_8"/>
    <property type="match status" value="1"/>
</dbReference>
<dbReference type="InterPro" id="IPR001789">
    <property type="entry name" value="Sig_transdc_resp-reg_receiver"/>
</dbReference>
<dbReference type="Proteomes" id="UP000366051">
    <property type="component" value="Chromosome"/>
</dbReference>
<comment type="function">
    <text evidence="14">May play the central regulatory role in sporulation. It may be an element of the effector pathway responsible for the activation of sporulation genes in response to nutritional stress. Spo0A may act in concert with spo0H (a sigma factor) to control the expression of some genes that are critical to the sporulation process.</text>
</comment>
<dbReference type="SMART" id="SM00388">
    <property type="entry name" value="HisKA"/>
    <property type="match status" value="1"/>
</dbReference>
<proteinExistence type="inferred from homology"/>
<evidence type="ECO:0000256" key="13">
    <source>
        <dbReference type="ARBA" id="ARBA00023306"/>
    </source>
</evidence>
<dbReference type="SUPFAM" id="SSF55785">
    <property type="entry name" value="PYP-like sensor domain (PAS domain)"/>
    <property type="match status" value="2"/>
</dbReference>
<dbReference type="PRINTS" id="PR00344">
    <property type="entry name" value="BCTRLSENSOR"/>
</dbReference>
<dbReference type="InterPro" id="IPR011006">
    <property type="entry name" value="CheY-like_superfamily"/>
</dbReference>
<feature type="domain" description="Histidine kinase" evidence="18">
    <location>
        <begin position="386"/>
        <end position="607"/>
    </location>
</feature>
<keyword evidence="12" id="KW-0472">Membrane</keyword>
<dbReference type="Pfam" id="PF08448">
    <property type="entry name" value="PAS_4"/>
    <property type="match status" value="1"/>
</dbReference>
<dbReference type="SMART" id="SM00387">
    <property type="entry name" value="HATPase_c"/>
    <property type="match status" value="1"/>
</dbReference>
<dbReference type="Pfam" id="PF08447">
    <property type="entry name" value="PAS_3"/>
    <property type="match status" value="1"/>
</dbReference>
<dbReference type="GO" id="GO:0000155">
    <property type="term" value="F:phosphorelay sensor kinase activity"/>
    <property type="evidence" value="ECO:0007669"/>
    <property type="project" value="InterPro"/>
</dbReference>
<dbReference type="CDD" id="cd00130">
    <property type="entry name" value="PAS"/>
    <property type="match status" value="2"/>
</dbReference>
<dbReference type="KEGG" id="hcv:FTV88_2290"/>
<feature type="modified residue" description="4-aspartylphosphate" evidence="16">
    <location>
        <position position="679"/>
    </location>
</feature>
<dbReference type="Gene3D" id="3.30.565.10">
    <property type="entry name" value="Histidine kinase-like ATPase, C-terminal domain"/>
    <property type="match status" value="1"/>
</dbReference>
<dbReference type="Gene3D" id="3.40.50.2300">
    <property type="match status" value="2"/>
</dbReference>
<feature type="domain" description="Response regulatory" evidence="19">
    <location>
        <begin position="626"/>
        <end position="746"/>
    </location>
</feature>
<accession>A0A5Q2N052</accession>
<dbReference type="InterPro" id="IPR003661">
    <property type="entry name" value="HisK_dim/P_dom"/>
</dbReference>
<dbReference type="Pfam" id="PF02518">
    <property type="entry name" value="HATPase_c"/>
    <property type="match status" value="1"/>
</dbReference>
<dbReference type="OrthoDB" id="9809348at2"/>
<dbReference type="SMART" id="SM00448">
    <property type="entry name" value="REC"/>
    <property type="match status" value="2"/>
</dbReference>
<feature type="domain" description="PAS" evidence="20">
    <location>
        <begin position="141"/>
        <end position="194"/>
    </location>
</feature>
<dbReference type="NCBIfam" id="TIGR00229">
    <property type="entry name" value="sensory_box"/>
    <property type="match status" value="2"/>
</dbReference>
<feature type="coiled-coil region" evidence="17">
    <location>
        <begin position="352"/>
        <end position="379"/>
    </location>
</feature>
<keyword evidence="11" id="KW-0902">Two-component regulatory system</keyword>
<dbReference type="GO" id="GO:0005524">
    <property type="term" value="F:ATP binding"/>
    <property type="evidence" value="ECO:0007669"/>
    <property type="project" value="UniProtKB-KW"/>
</dbReference>
<dbReference type="SMART" id="SM00086">
    <property type="entry name" value="PAC"/>
    <property type="match status" value="2"/>
</dbReference>
<dbReference type="InterPro" id="IPR013656">
    <property type="entry name" value="PAS_4"/>
</dbReference>
<evidence type="ECO:0000256" key="8">
    <source>
        <dbReference type="ARBA" id="ARBA00022741"/>
    </source>
</evidence>
<dbReference type="InterPro" id="IPR000700">
    <property type="entry name" value="PAS-assoc_C"/>
</dbReference>
<dbReference type="Pfam" id="PF00512">
    <property type="entry name" value="HisKA"/>
    <property type="match status" value="1"/>
</dbReference>
<evidence type="ECO:0000256" key="5">
    <source>
        <dbReference type="ARBA" id="ARBA00018672"/>
    </source>
</evidence>
<evidence type="ECO:0000259" key="18">
    <source>
        <dbReference type="PROSITE" id="PS50109"/>
    </source>
</evidence>
<evidence type="ECO:0000256" key="3">
    <source>
        <dbReference type="ARBA" id="ARBA00006402"/>
    </source>
</evidence>
<evidence type="ECO:0000256" key="2">
    <source>
        <dbReference type="ARBA" id="ARBA00004370"/>
    </source>
</evidence>
<evidence type="ECO:0000256" key="6">
    <source>
        <dbReference type="ARBA" id="ARBA00022553"/>
    </source>
</evidence>